<keyword evidence="1" id="KW-1133">Transmembrane helix</keyword>
<evidence type="ECO:0008006" key="4">
    <source>
        <dbReference type="Google" id="ProtNLM"/>
    </source>
</evidence>
<feature type="transmembrane region" description="Helical" evidence="1">
    <location>
        <begin position="79"/>
        <end position="97"/>
    </location>
</feature>
<organism evidence="2 3">
    <name type="scientific">Rubrimonas cliftonensis</name>
    <dbReference type="NCBI Taxonomy" id="89524"/>
    <lineage>
        <taxon>Bacteria</taxon>
        <taxon>Pseudomonadati</taxon>
        <taxon>Pseudomonadota</taxon>
        <taxon>Alphaproteobacteria</taxon>
        <taxon>Rhodobacterales</taxon>
        <taxon>Paracoccaceae</taxon>
        <taxon>Rubrimonas</taxon>
    </lineage>
</organism>
<proteinExistence type="predicted"/>
<dbReference type="RefSeq" id="WP_093255880.1">
    <property type="nucleotide sequence ID" value="NZ_FNQM01000021.1"/>
</dbReference>
<dbReference type="EMBL" id="FNQM01000021">
    <property type="protein sequence ID" value="SEA95188.1"/>
    <property type="molecule type" value="Genomic_DNA"/>
</dbReference>
<dbReference type="PANTHER" id="PTHR15887">
    <property type="entry name" value="TRANSMEMBRANE PROTEIN 69"/>
    <property type="match status" value="1"/>
</dbReference>
<feature type="transmembrane region" description="Helical" evidence="1">
    <location>
        <begin position="17"/>
        <end position="36"/>
    </location>
</feature>
<dbReference type="InterPro" id="IPR021836">
    <property type="entry name" value="DUF3429"/>
</dbReference>
<gene>
    <name evidence="2" type="ORF">SAMN05444370_1219</name>
</gene>
<feature type="transmembrane region" description="Helical" evidence="1">
    <location>
        <begin position="48"/>
        <end position="67"/>
    </location>
</feature>
<keyword evidence="3" id="KW-1185">Reference proteome</keyword>
<evidence type="ECO:0000256" key="1">
    <source>
        <dbReference type="SAM" id="Phobius"/>
    </source>
</evidence>
<accession>A0A1H4FEL9</accession>
<sequence length="150" mass="15507">MAGGRGFMGDVPDAARLLGLAGLIPFVGLAALALVGPASWSDTVLKALAYYGATILAFMGGCRWGFAAAGLGRGAELGPLAWAVGPSLWAWVALMLPPPFEKEMLGLGLLILYVMDLRLTAEGGAPAWWPQLRLPLTLGAAASLFAAVWA</sequence>
<dbReference type="OrthoDB" id="5297436at2"/>
<dbReference type="Proteomes" id="UP000198703">
    <property type="component" value="Unassembled WGS sequence"/>
</dbReference>
<keyword evidence="1" id="KW-0472">Membrane</keyword>
<evidence type="ECO:0000313" key="3">
    <source>
        <dbReference type="Proteomes" id="UP000198703"/>
    </source>
</evidence>
<dbReference type="PANTHER" id="PTHR15887:SF1">
    <property type="entry name" value="TRANSMEMBRANE PROTEIN 69"/>
    <property type="match status" value="1"/>
</dbReference>
<reference evidence="2 3" key="1">
    <citation type="submission" date="2016-10" db="EMBL/GenBank/DDBJ databases">
        <authorList>
            <person name="de Groot N.N."/>
        </authorList>
    </citation>
    <scope>NUCLEOTIDE SEQUENCE [LARGE SCALE GENOMIC DNA]</scope>
    <source>
        <strain evidence="2 3">DSM 15345</strain>
    </source>
</reference>
<dbReference type="AlphaFoldDB" id="A0A1H4FEL9"/>
<dbReference type="Pfam" id="PF11911">
    <property type="entry name" value="DUF3429"/>
    <property type="match status" value="1"/>
</dbReference>
<protein>
    <recommendedName>
        <fullName evidence="4">DUF3429 domain-containing protein</fullName>
    </recommendedName>
</protein>
<name>A0A1H4FEL9_9RHOB</name>
<dbReference type="STRING" id="89524.SAMN05444370_1219"/>
<evidence type="ECO:0000313" key="2">
    <source>
        <dbReference type="EMBL" id="SEA95188.1"/>
    </source>
</evidence>
<keyword evidence="1" id="KW-0812">Transmembrane</keyword>